<dbReference type="Gene3D" id="3.30.1120.10">
    <property type="match status" value="1"/>
</dbReference>
<keyword evidence="7" id="KW-1185">Reference proteome</keyword>
<dbReference type="PANTHER" id="PTHR42693:SF53">
    <property type="entry name" value="ENDO-4-O-SULFATASE"/>
    <property type="match status" value="1"/>
</dbReference>
<evidence type="ECO:0000259" key="5">
    <source>
        <dbReference type="Pfam" id="PF00884"/>
    </source>
</evidence>
<dbReference type="Proteomes" id="UP001374893">
    <property type="component" value="Chromosome"/>
</dbReference>
<feature type="domain" description="Sulfatase N-terminal" evidence="5">
    <location>
        <begin position="18"/>
        <end position="331"/>
    </location>
</feature>
<keyword evidence="4" id="KW-0106">Calcium</keyword>
<evidence type="ECO:0000313" key="6">
    <source>
        <dbReference type="EMBL" id="BCX46979.1"/>
    </source>
</evidence>
<dbReference type="InterPro" id="IPR017850">
    <property type="entry name" value="Alkaline_phosphatase_core_sf"/>
</dbReference>
<dbReference type="SUPFAM" id="SSF53649">
    <property type="entry name" value="Alkaline phosphatase-like"/>
    <property type="match status" value="1"/>
</dbReference>
<comment type="similarity">
    <text evidence="1">Belongs to the sulfatase family.</text>
</comment>
<evidence type="ECO:0000313" key="7">
    <source>
        <dbReference type="Proteomes" id="UP001374893"/>
    </source>
</evidence>
<evidence type="ECO:0000256" key="2">
    <source>
        <dbReference type="ARBA" id="ARBA00022723"/>
    </source>
</evidence>
<dbReference type="RefSeq" id="WP_338688947.1">
    <property type="nucleotide sequence ID" value="NZ_AP024702.1"/>
</dbReference>
<evidence type="ECO:0000256" key="4">
    <source>
        <dbReference type="ARBA" id="ARBA00022837"/>
    </source>
</evidence>
<evidence type="ECO:0000256" key="3">
    <source>
        <dbReference type="ARBA" id="ARBA00022801"/>
    </source>
</evidence>
<dbReference type="Gene3D" id="3.40.720.10">
    <property type="entry name" value="Alkaline Phosphatase, subunit A"/>
    <property type="match status" value="1"/>
</dbReference>
<dbReference type="EMBL" id="AP024702">
    <property type="protein sequence ID" value="BCX46979.1"/>
    <property type="molecule type" value="Genomic_DNA"/>
</dbReference>
<dbReference type="Pfam" id="PF00884">
    <property type="entry name" value="Sulfatase"/>
    <property type="match status" value="1"/>
</dbReference>
<reference evidence="6 7" key="1">
    <citation type="submission" date="2021-06" db="EMBL/GenBank/DDBJ databases">
        <title>Complete genome of Haloferula helveola possessing various polysaccharide degrading enzymes.</title>
        <authorList>
            <person name="Takami H."/>
            <person name="Huang C."/>
            <person name="Hamasaki K."/>
        </authorList>
    </citation>
    <scope>NUCLEOTIDE SEQUENCE [LARGE SCALE GENOMIC DNA]</scope>
    <source>
        <strain evidence="6 7">CN-1</strain>
    </source>
</reference>
<dbReference type="CDD" id="cd16145">
    <property type="entry name" value="ARS_like"/>
    <property type="match status" value="1"/>
</dbReference>
<sequence length="435" mass="48543">MRPLLLLLSLPVLATAKPNIIFMLSDDLAQGDVGAYGQELILTPTLDRMAKEGTLYQQAYSGTSVCAPSRSSLMTGLHMGHCPIRANREIQPEGQKPLPAETVTVAQLLKKEGYATACTGKWGMGMFDTTGSPFKKGFDRFFGYNCQRHAHSYFPKYIYDNDKRVPLDGKTYAQDLVQKAALDFIRDNKEGPFFLFYAMTLPHGRYEIDDQGIYKDKDWSEKEKNYAAMVTRLDHDLGEVLELLEELKIADNTLVITAGDNGSSFAPSSDIGKRFNQTMDGKLRGFKRGMYEGALRQAAVAWWPGKVPAGRDTDEPWAFWDFLPTAVELAGGKLPDGFETDGHSLVSFLEGGDAPERDYFYWELHEGRKPNAIQAIRFGDWKAVKNGSKAKVELYDLAKDPGEKNDLAGDKPDLVKKAVKLMAKARVDDPAWPMK</sequence>
<name>A0ABM7R9P8_9BACT</name>
<protein>
    <submittedName>
        <fullName evidence="6">Arylsulfatase</fullName>
    </submittedName>
</protein>
<dbReference type="PROSITE" id="PS00523">
    <property type="entry name" value="SULFATASE_1"/>
    <property type="match status" value="1"/>
</dbReference>
<gene>
    <name evidence="6" type="ORF">HAHE_08870</name>
</gene>
<keyword evidence="3" id="KW-0378">Hydrolase</keyword>
<evidence type="ECO:0000256" key="1">
    <source>
        <dbReference type="ARBA" id="ARBA00008779"/>
    </source>
</evidence>
<dbReference type="InterPro" id="IPR024607">
    <property type="entry name" value="Sulfatase_CS"/>
</dbReference>
<dbReference type="InterPro" id="IPR050738">
    <property type="entry name" value="Sulfatase"/>
</dbReference>
<organism evidence="6 7">
    <name type="scientific">Haloferula helveola</name>
    <dbReference type="NCBI Taxonomy" id="490095"/>
    <lineage>
        <taxon>Bacteria</taxon>
        <taxon>Pseudomonadati</taxon>
        <taxon>Verrucomicrobiota</taxon>
        <taxon>Verrucomicrobiia</taxon>
        <taxon>Verrucomicrobiales</taxon>
        <taxon>Verrucomicrobiaceae</taxon>
        <taxon>Haloferula</taxon>
    </lineage>
</organism>
<proteinExistence type="inferred from homology"/>
<keyword evidence="2" id="KW-0479">Metal-binding</keyword>
<dbReference type="InterPro" id="IPR000917">
    <property type="entry name" value="Sulfatase_N"/>
</dbReference>
<dbReference type="PANTHER" id="PTHR42693">
    <property type="entry name" value="ARYLSULFATASE FAMILY MEMBER"/>
    <property type="match status" value="1"/>
</dbReference>
<accession>A0ABM7R9P8</accession>